<proteinExistence type="predicted"/>
<name>A0A4Z1NGM9_9PEZI</name>
<organism evidence="3 4">
    <name type="scientific">Venturia nashicola</name>
    <dbReference type="NCBI Taxonomy" id="86259"/>
    <lineage>
        <taxon>Eukaryota</taxon>
        <taxon>Fungi</taxon>
        <taxon>Dikarya</taxon>
        <taxon>Ascomycota</taxon>
        <taxon>Pezizomycotina</taxon>
        <taxon>Dothideomycetes</taxon>
        <taxon>Pleosporomycetidae</taxon>
        <taxon>Venturiales</taxon>
        <taxon>Venturiaceae</taxon>
        <taxon>Venturia</taxon>
    </lineage>
</organism>
<comment type="caution">
    <text evidence="3">The sequence shown here is derived from an EMBL/GenBank/DDBJ whole genome shotgun (WGS) entry which is preliminary data.</text>
</comment>
<dbReference type="CDD" id="cd18186">
    <property type="entry name" value="BTB_POZ_ZBTB_KLHL-like"/>
    <property type="match status" value="1"/>
</dbReference>
<evidence type="ECO:0000256" key="1">
    <source>
        <dbReference type="SAM" id="MobiDB-lite"/>
    </source>
</evidence>
<sequence length="303" mass="35015">MEEPDTPLFSSSIGNTIVTIEVGTEKVAFTAHKDLLVACSPYFEAAFNGSFREANEKSIQIDAKPKIFQVFLDWLYFRRLPTWEIIEWDGQNCEQCGIVCERWPKPATPPIYQYEFPHLSEADDAYLEDHIEKASYRGHMLYVFADQFDVPALRRTLIDKEWKDFENDDRIWRWSSVIYALRKLKISSPLCRLLVDEFADRWGEFNSCETERALRTKLPSEFLYAVMAKQSETLADESANPVQRLGALCTYHEHPQDNDAVQACIARLKVSCEQKREELDRDEKFSKAVEEAEAGASEGTDRD</sequence>
<dbReference type="InterPro" id="IPR000210">
    <property type="entry name" value="BTB/POZ_dom"/>
</dbReference>
<dbReference type="PANTHER" id="PTHR47843:SF2">
    <property type="entry name" value="BTB DOMAIN-CONTAINING PROTEIN"/>
    <property type="match status" value="1"/>
</dbReference>
<dbReference type="AlphaFoldDB" id="A0A4Z1NGM9"/>
<dbReference type="STRING" id="86259.A0A4Z1NGM9"/>
<dbReference type="PROSITE" id="PS50097">
    <property type="entry name" value="BTB"/>
    <property type="match status" value="1"/>
</dbReference>
<dbReference type="SMART" id="SM00225">
    <property type="entry name" value="BTB"/>
    <property type="match status" value="1"/>
</dbReference>
<dbReference type="EMBL" id="SNSC02000025">
    <property type="protein sequence ID" value="TID13699.1"/>
    <property type="molecule type" value="Genomic_DNA"/>
</dbReference>
<dbReference type="Gene3D" id="3.30.710.10">
    <property type="entry name" value="Potassium Channel Kv1.1, Chain A"/>
    <property type="match status" value="1"/>
</dbReference>
<evidence type="ECO:0000259" key="2">
    <source>
        <dbReference type="PROSITE" id="PS50097"/>
    </source>
</evidence>
<dbReference type="Proteomes" id="UP000298493">
    <property type="component" value="Unassembled WGS sequence"/>
</dbReference>
<feature type="region of interest" description="Disordered" evidence="1">
    <location>
        <begin position="276"/>
        <end position="303"/>
    </location>
</feature>
<keyword evidence="4" id="KW-1185">Reference proteome</keyword>
<protein>
    <recommendedName>
        <fullName evidence="2">BTB domain-containing protein</fullName>
    </recommendedName>
</protein>
<dbReference type="InterPro" id="IPR011333">
    <property type="entry name" value="SKP1/BTB/POZ_sf"/>
</dbReference>
<feature type="compositionally biased region" description="Low complexity" evidence="1">
    <location>
        <begin position="294"/>
        <end position="303"/>
    </location>
</feature>
<dbReference type="Pfam" id="PF00651">
    <property type="entry name" value="BTB"/>
    <property type="match status" value="1"/>
</dbReference>
<feature type="compositionally biased region" description="Basic and acidic residues" evidence="1">
    <location>
        <begin position="276"/>
        <end position="290"/>
    </location>
</feature>
<feature type="domain" description="BTB" evidence="2">
    <location>
        <begin position="16"/>
        <end position="84"/>
    </location>
</feature>
<dbReference type="SUPFAM" id="SSF54695">
    <property type="entry name" value="POZ domain"/>
    <property type="match status" value="1"/>
</dbReference>
<dbReference type="PANTHER" id="PTHR47843">
    <property type="entry name" value="BTB DOMAIN-CONTAINING PROTEIN-RELATED"/>
    <property type="match status" value="1"/>
</dbReference>
<accession>A0A4Z1NGM9</accession>
<evidence type="ECO:0000313" key="4">
    <source>
        <dbReference type="Proteomes" id="UP000298493"/>
    </source>
</evidence>
<evidence type="ECO:0000313" key="3">
    <source>
        <dbReference type="EMBL" id="TID13699.1"/>
    </source>
</evidence>
<gene>
    <name evidence="3" type="ORF">E6O75_ATG01677</name>
</gene>
<reference evidence="3 4" key="1">
    <citation type="submission" date="2019-04" db="EMBL/GenBank/DDBJ databases">
        <title>High contiguity whole genome sequence and gene annotation resource for two Venturia nashicola isolates.</title>
        <authorList>
            <person name="Prokchorchik M."/>
            <person name="Won K."/>
            <person name="Lee Y."/>
            <person name="Choi E.D."/>
            <person name="Segonzac C."/>
            <person name="Sohn K.H."/>
        </authorList>
    </citation>
    <scope>NUCLEOTIDE SEQUENCE [LARGE SCALE GENOMIC DNA]</scope>
    <source>
        <strain evidence="3 4">PRI2</strain>
    </source>
</reference>